<feature type="transmembrane region" description="Helical" evidence="5">
    <location>
        <begin position="249"/>
        <end position="274"/>
    </location>
</feature>
<proteinExistence type="predicted"/>
<dbReference type="Proteomes" id="UP000469380">
    <property type="component" value="Unassembled WGS sequence"/>
</dbReference>
<dbReference type="GO" id="GO:0005886">
    <property type="term" value="C:plasma membrane"/>
    <property type="evidence" value="ECO:0007669"/>
    <property type="project" value="TreeGrafter"/>
</dbReference>
<dbReference type="RefSeq" id="WP_161159834.1">
    <property type="nucleotide sequence ID" value="NZ_WWSR01000002.1"/>
</dbReference>
<dbReference type="Pfam" id="PF00146">
    <property type="entry name" value="NADHdh"/>
    <property type="match status" value="1"/>
</dbReference>
<keyword evidence="4 5" id="KW-0472">Membrane</keyword>
<feature type="transmembrane region" description="Helical" evidence="5">
    <location>
        <begin position="6"/>
        <end position="28"/>
    </location>
</feature>
<feature type="transmembrane region" description="Helical" evidence="5">
    <location>
        <begin position="172"/>
        <end position="191"/>
    </location>
</feature>
<dbReference type="AlphaFoldDB" id="A0A6N9JG71"/>
<comment type="caution">
    <text evidence="6">The sequence shown here is derived from an EMBL/GenBank/DDBJ whole genome shotgun (WGS) entry which is preliminary data.</text>
</comment>
<organism evidence="6 7">
    <name type="scientific">Collinsella aerofaciens</name>
    <dbReference type="NCBI Taxonomy" id="74426"/>
    <lineage>
        <taxon>Bacteria</taxon>
        <taxon>Bacillati</taxon>
        <taxon>Actinomycetota</taxon>
        <taxon>Coriobacteriia</taxon>
        <taxon>Coriobacteriales</taxon>
        <taxon>Coriobacteriaceae</taxon>
        <taxon>Collinsella</taxon>
    </lineage>
</organism>
<evidence type="ECO:0000256" key="4">
    <source>
        <dbReference type="ARBA" id="ARBA00023136"/>
    </source>
</evidence>
<feature type="transmembrane region" description="Helical" evidence="5">
    <location>
        <begin position="223"/>
        <end position="243"/>
    </location>
</feature>
<dbReference type="PANTHER" id="PTHR43359">
    <property type="entry name" value="FORMATE HYDROGENLYASE SUBUNIT 4"/>
    <property type="match status" value="1"/>
</dbReference>
<feature type="transmembrane region" description="Helical" evidence="5">
    <location>
        <begin position="132"/>
        <end position="152"/>
    </location>
</feature>
<dbReference type="EMBL" id="WWSR01000002">
    <property type="protein sequence ID" value="MZJ38757.1"/>
    <property type="molecule type" value="Genomic_DNA"/>
</dbReference>
<gene>
    <name evidence="6" type="ORF">GT464_02130</name>
</gene>
<dbReference type="InterPro" id="IPR018086">
    <property type="entry name" value="NADH_UbQ_OxRdtase_su1_CS"/>
</dbReference>
<evidence type="ECO:0000313" key="7">
    <source>
        <dbReference type="Proteomes" id="UP000469380"/>
    </source>
</evidence>
<name>A0A6N9JG71_9ACTN</name>
<reference evidence="6 7" key="1">
    <citation type="journal article" date="2019" name="Nat. Med.">
        <title>A library of human gut bacterial isolates paired with longitudinal multiomics data enables mechanistic microbiome research.</title>
        <authorList>
            <person name="Poyet M."/>
            <person name="Groussin M."/>
            <person name="Gibbons S.M."/>
            <person name="Avila-Pacheco J."/>
            <person name="Jiang X."/>
            <person name="Kearney S.M."/>
            <person name="Perrotta A.R."/>
            <person name="Berdy B."/>
            <person name="Zhao S."/>
            <person name="Lieberman T.D."/>
            <person name="Swanson P.K."/>
            <person name="Smith M."/>
            <person name="Roesemann S."/>
            <person name="Alexander J.E."/>
            <person name="Rich S.A."/>
            <person name="Livny J."/>
            <person name="Vlamakis H."/>
            <person name="Clish C."/>
            <person name="Bullock K."/>
            <person name="Deik A."/>
            <person name="Scott J."/>
            <person name="Pierce K.A."/>
            <person name="Xavier R.J."/>
            <person name="Alm E.J."/>
        </authorList>
    </citation>
    <scope>NUCLEOTIDE SEQUENCE [LARGE SCALE GENOMIC DNA]</scope>
    <source>
        <strain evidence="6 7">BIOML-A20</strain>
    </source>
</reference>
<evidence type="ECO:0000256" key="1">
    <source>
        <dbReference type="ARBA" id="ARBA00004141"/>
    </source>
</evidence>
<feature type="transmembrane region" description="Helical" evidence="5">
    <location>
        <begin position="63"/>
        <end position="86"/>
    </location>
</feature>
<evidence type="ECO:0000256" key="2">
    <source>
        <dbReference type="ARBA" id="ARBA00022692"/>
    </source>
</evidence>
<dbReference type="InterPro" id="IPR052561">
    <property type="entry name" value="ComplexI_Subunit1"/>
</dbReference>
<evidence type="ECO:0000256" key="3">
    <source>
        <dbReference type="ARBA" id="ARBA00022989"/>
    </source>
</evidence>
<dbReference type="InterPro" id="IPR001694">
    <property type="entry name" value="NADH_UbQ_OxRdtase_su1/FPO"/>
</dbReference>
<keyword evidence="2 5" id="KW-0812">Transmembrane</keyword>
<protein>
    <submittedName>
        <fullName evidence="6">Hydrogenase 3 membrane subunit</fullName>
    </submittedName>
</protein>
<dbReference type="PROSITE" id="PS00668">
    <property type="entry name" value="COMPLEX1_ND1_2"/>
    <property type="match status" value="1"/>
</dbReference>
<evidence type="ECO:0000313" key="6">
    <source>
        <dbReference type="EMBL" id="MZJ38757.1"/>
    </source>
</evidence>
<feature type="transmembrane region" description="Helical" evidence="5">
    <location>
        <begin position="286"/>
        <end position="306"/>
    </location>
</feature>
<keyword evidence="3 5" id="KW-1133">Transmembrane helix</keyword>
<feature type="transmembrane region" description="Helical" evidence="5">
    <location>
        <begin position="92"/>
        <end position="112"/>
    </location>
</feature>
<sequence length="308" mass="32853">MNNIVLGLAQGILVMLVAPFFSGLGRVIRAKMHNRRGPSLMQDYRDIAKLLARPESVSEDASFAIRIMPPLFFAVAFMLAMGLPIFTAESPMPVFGDAITIMYSLALARFFFSLAGVDSSNAYAGIGGIRELLMSVLIEPSMLLALFATALVCGSTDIATMGQRILSGDIQAPVAVIIAGIAFAAACYMELGKLPFDQAEAEQELQEGPLAELSGPSLAMAKLAMSMKQVVILSWFCAIFVPWGEPRAMGVAAVLGAVIFLVKCLIDFVVCGVIENSCSRSRFKVLGNQTWAVVGIAVLAFVFVIVGV</sequence>
<dbReference type="PANTHER" id="PTHR43359:SF1">
    <property type="entry name" value="FORMATE HYDROGENLYASE SUBUNIT 4-RELATED"/>
    <property type="match status" value="1"/>
</dbReference>
<comment type="subcellular location">
    <subcellularLocation>
        <location evidence="1">Membrane</location>
        <topology evidence="1">Multi-pass membrane protein</topology>
    </subcellularLocation>
</comment>
<evidence type="ECO:0000256" key="5">
    <source>
        <dbReference type="SAM" id="Phobius"/>
    </source>
</evidence>
<accession>A0A6N9JG71</accession>